<evidence type="ECO:0008006" key="4">
    <source>
        <dbReference type="Google" id="ProtNLM"/>
    </source>
</evidence>
<proteinExistence type="predicted"/>
<reference evidence="2" key="2">
    <citation type="submission" date="2024-05" db="EMBL/GenBank/DDBJ databases">
        <title>Rhodohalobacter halophilus gen. nov., sp. nov., a moderately halophilic member of the family Balneolaceae.</title>
        <authorList>
            <person name="Xia J."/>
        </authorList>
    </citation>
    <scope>NUCLEOTIDE SEQUENCE</scope>
    <source>
        <strain evidence="2">WB101</strain>
    </source>
</reference>
<dbReference type="RefSeq" id="WP_237854449.1">
    <property type="nucleotide sequence ID" value="NZ_JAKLWS010000012.1"/>
</dbReference>
<feature type="transmembrane region" description="Helical" evidence="1">
    <location>
        <begin position="169"/>
        <end position="188"/>
    </location>
</feature>
<dbReference type="Proteomes" id="UP001165366">
    <property type="component" value="Unassembled WGS sequence"/>
</dbReference>
<feature type="transmembrane region" description="Helical" evidence="1">
    <location>
        <begin position="93"/>
        <end position="119"/>
    </location>
</feature>
<feature type="transmembrane region" description="Helical" evidence="1">
    <location>
        <begin position="48"/>
        <end position="73"/>
    </location>
</feature>
<keyword evidence="1" id="KW-0472">Membrane</keyword>
<feature type="transmembrane region" description="Helical" evidence="1">
    <location>
        <begin position="227"/>
        <end position="250"/>
    </location>
</feature>
<evidence type="ECO:0000313" key="3">
    <source>
        <dbReference type="Proteomes" id="UP001165366"/>
    </source>
</evidence>
<accession>A0ABS9KE62</accession>
<keyword evidence="1" id="KW-1133">Transmembrane helix</keyword>
<sequence>MSTAKTFIRVLWAILKVTALSVFIIGVIVILFLLLIEGQDIDVPGSVLSSWLSISGTIILILTLILLSVFLIWLARLIFLRKEVFGSNPVARILGFGVTAIFYSGAVHATITAPIRFIINLFSQLPFALRELTSSVGPGVDYTIDLCSDYFITLILNFGSEIARAVNTLLVALPISDIVIALAIWVFIGQLFSSVSSSTDKISGDLLGKSRVSQFIQNMPKARRMNVLLSGIFFISGYLCIASIVAIPWLQQEESPEVLNTESLEQRLSESLLSLDTIDNRFQQMVSDESDLFEPLRPLLAISIDSILRDTLSTELKNAWDQNVSRIESEITNIQRRRNHFISEWRQFRDQIPNRQNNLLQTAVSDFETNTLAHMSTQERSYYFQNIVRWFQGSISQLQRPVENGLKYLQSQEDLINSWINNVESSLEQDVIRLGGYADDPTIYLDYFGKFGSSYSTDYIFTDYFRLF</sequence>
<reference evidence="2" key="1">
    <citation type="submission" date="2022-01" db="EMBL/GenBank/DDBJ databases">
        <authorList>
            <person name="Wang Y."/>
        </authorList>
    </citation>
    <scope>NUCLEOTIDE SEQUENCE</scope>
    <source>
        <strain evidence="2">WB101</strain>
    </source>
</reference>
<dbReference type="EMBL" id="JAKLWS010000012">
    <property type="protein sequence ID" value="MCG2589125.1"/>
    <property type="molecule type" value="Genomic_DNA"/>
</dbReference>
<name>A0ABS9KE62_9BACT</name>
<evidence type="ECO:0000313" key="2">
    <source>
        <dbReference type="EMBL" id="MCG2589125.1"/>
    </source>
</evidence>
<organism evidence="2 3">
    <name type="scientific">Rhodohalobacter sulfatireducens</name>
    <dbReference type="NCBI Taxonomy" id="2911366"/>
    <lineage>
        <taxon>Bacteria</taxon>
        <taxon>Pseudomonadati</taxon>
        <taxon>Balneolota</taxon>
        <taxon>Balneolia</taxon>
        <taxon>Balneolales</taxon>
        <taxon>Balneolaceae</taxon>
        <taxon>Rhodohalobacter</taxon>
    </lineage>
</organism>
<feature type="transmembrane region" description="Helical" evidence="1">
    <location>
        <begin position="12"/>
        <end position="36"/>
    </location>
</feature>
<protein>
    <recommendedName>
        <fullName evidence="4">DUF4013 domain-containing protein</fullName>
    </recommendedName>
</protein>
<evidence type="ECO:0000256" key="1">
    <source>
        <dbReference type="SAM" id="Phobius"/>
    </source>
</evidence>
<keyword evidence="3" id="KW-1185">Reference proteome</keyword>
<comment type="caution">
    <text evidence="2">The sequence shown here is derived from an EMBL/GenBank/DDBJ whole genome shotgun (WGS) entry which is preliminary data.</text>
</comment>
<gene>
    <name evidence="2" type="ORF">L6773_11135</name>
</gene>
<keyword evidence="1" id="KW-0812">Transmembrane</keyword>